<feature type="non-terminal residue" evidence="1">
    <location>
        <position position="150"/>
    </location>
</feature>
<proteinExistence type="predicted"/>
<name>A0A813GM80_POLGL</name>
<gene>
    <name evidence="1" type="ORF">PGLA1383_LOCUS43058</name>
</gene>
<comment type="caution">
    <text evidence="1">The sequence shown here is derived from an EMBL/GenBank/DDBJ whole genome shotgun (WGS) entry which is preliminary data.</text>
</comment>
<dbReference type="Proteomes" id="UP000654075">
    <property type="component" value="Unassembled WGS sequence"/>
</dbReference>
<evidence type="ECO:0000313" key="2">
    <source>
        <dbReference type="Proteomes" id="UP000654075"/>
    </source>
</evidence>
<dbReference type="CDD" id="cd02980">
    <property type="entry name" value="TRX_Fd_family"/>
    <property type="match status" value="1"/>
</dbReference>
<dbReference type="AlphaFoldDB" id="A0A813GM80"/>
<accession>A0A813GM80</accession>
<feature type="non-terminal residue" evidence="1">
    <location>
        <position position="1"/>
    </location>
</feature>
<keyword evidence="2" id="KW-1185">Reference proteome</keyword>
<evidence type="ECO:0000313" key="1">
    <source>
        <dbReference type="EMBL" id="CAE8626086.1"/>
    </source>
</evidence>
<organism evidence="1 2">
    <name type="scientific">Polarella glacialis</name>
    <name type="common">Dinoflagellate</name>
    <dbReference type="NCBI Taxonomy" id="89957"/>
    <lineage>
        <taxon>Eukaryota</taxon>
        <taxon>Sar</taxon>
        <taxon>Alveolata</taxon>
        <taxon>Dinophyceae</taxon>
        <taxon>Suessiales</taxon>
        <taxon>Suessiaceae</taxon>
        <taxon>Polarella</taxon>
    </lineage>
</organism>
<reference evidence="1" key="1">
    <citation type="submission" date="2021-02" db="EMBL/GenBank/DDBJ databases">
        <authorList>
            <person name="Dougan E. K."/>
            <person name="Rhodes N."/>
            <person name="Thang M."/>
            <person name="Chan C."/>
        </authorList>
    </citation>
    <scope>NUCLEOTIDE SEQUENCE</scope>
</reference>
<protein>
    <submittedName>
        <fullName evidence="1">Uncharacterized protein</fullName>
    </submittedName>
</protein>
<sequence>AHAAAKNGLNNQGGGLLEAITGGLQVRVDSIDVRVERCGCQRVPPFLACHLDDVFYGPVDPRIERLVRHSPSDSTGSVLKEVQVAGVELSVDGGKGIQPFVRPVAIHGRFWRFMPSDGRTHCPFYTASRIELDLRAIHVQASDEQVLALS</sequence>
<dbReference type="EMBL" id="CAJNNV010028897">
    <property type="protein sequence ID" value="CAE8626086.1"/>
    <property type="molecule type" value="Genomic_DNA"/>
</dbReference>